<dbReference type="EMBL" id="SMKR01000131">
    <property type="protein sequence ID" value="TDD18528.1"/>
    <property type="molecule type" value="Genomic_DNA"/>
</dbReference>
<evidence type="ECO:0000259" key="3">
    <source>
        <dbReference type="PROSITE" id="PS50977"/>
    </source>
</evidence>
<evidence type="ECO:0000313" key="5">
    <source>
        <dbReference type="Proteomes" id="UP000295172"/>
    </source>
</evidence>
<dbReference type="Gene3D" id="1.10.357.10">
    <property type="entry name" value="Tetracycline Repressor, domain 2"/>
    <property type="match status" value="1"/>
</dbReference>
<evidence type="ECO:0000256" key="1">
    <source>
        <dbReference type="ARBA" id="ARBA00023125"/>
    </source>
</evidence>
<reference evidence="4 5" key="1">
    <citation type="submission" date="2019-02" db="EMBL/GenBank/DDBJ databases">
        <title>Draft genome sequences of novel Actinobacteria.</title>
        <authorList>
            <person name="Sahin N."/>
            <person name="Ay H."/>
            <person name="Saygin H."/>
        </authorList>
    </citation>
    <scope>NUCLEOTIDE SEQUENCE [LARGE SCALE GENOMIC DNA]</scope>
    <source>
        <strain evidence="4 5">16K104</strain>
    </source>
</reference>
<dbReference type="Proteomes" id="UP000295172">
    <property type="component" value="Unassembled WGS sequence"/>
</dbReference>
<evidence type="ECO:0000313" key="4">
    <source>
        <dbReference type="EMBL" id="TDD18528.1"/>
    </source>
</evidence>
<dbReference type="PANTHER" id="PTHR30055:SF200">
    <property type="entry name" value="HTH-TYPE TRANSCRIPTIONAL REPRESSOR BDCR"/>
    <property type="match status" value="1"/>
</dbReference>
<dbReference type="GO" id="GO:0003700">
    <property type="term" value="F:DNA-binding transcription factor activity"/>
    <property type="evidence" value="ECO:0007669"/>
    <property type="project" value="TreeGrafter"/>
</dbReference>
<dbReference type="RefSeq" id="WP_132324552.1">
    <property type="nucleotide sequence ID" value="NZ_SMKR01000131.1"/>
</dbReference>
<dbReference type="InterPro" id="IPR036271">
    <property type="entry name" value="Tet_transcr_reg_TetR-rel_C_sf"/>
</dbReference>
<dbReference type="InterPro" id="IPR009057">
    <property type="entry name" value="Homeodomain-like_sf"/>
</dbReference>
<gene>
    <name evidence="4" type="ORF">E1218_25845</name>
</gene>
<dbReference type="InterPro" id="IPR050109">
    <property type="entry name" value="HTH-type_TetR-like_transc_reg"/>
</dbReference>
<dbReference type="OrthoDB" id="4214267at2"/>
<feature type="domain" description="HTH tetR-type" evidence="3">
    <location>
        <begin position="11"/>
        <end position="71"/>
    </location>
</feature>
<dbReference type="GO" id="GO:0000976">
    <property type="term" value="F:transcription cis-regulatory region binding"/>
    <property type="evidence" value="ECO:0007669"/>
    <property type="project" value="TreeGrafter"/>
</dbReference>
<evidence type="ECO:0000256" key="2">
    <source>
        <dbReference type="PROSITE-ProRule" id="PRU00335"/>
    </source>
</evidence>
<dbReference type="PRINTS" id="PR00455">
    <property type="entry name" value="HTHTETR"/>
</dbReference>
<accession>A0A4R4WHA0</accession>
<proteinExistence type="predicted"/>
<dbReference type="SUPFAM" id="SSF48498">
    <property type="entry name" value="Tetracyclin repressor-like, C-terminal domain"/>
    <property type="match status" value="1"/>
</dbReference>
<keyword evidence="5" id="KW-1185">Reference proteome</keyword>
<dbReference type="SUPFAM" id="SSF46689">
    <property type="entry name" value="Homeodomain-like"/>
    <property type="match status" value="1"/>
</dbReference>
<comment type="caution">
    <text evidence="4">The sequence shown here is derived from an EMBL/GenBank/DDBJ whole genome shotgun (WGS) entry which is preliminary data.</text>
</comment>
<dbReference type="Pfam" id="PF00440">
    <property type="entry name" value="TetR_N"/>
    <property type="match status" value="1"/>
</dbReference>
<sequence>MTVDGATERRQPPRQRILDTAYQLISRRGVRDVGVEEVIAKAGIAKATLYRHFASKTQLVLAVLEQREQLWTLGLVEAEARRRGATAEDQLLAVFDVFDDWFRSDAFDTCTFVNVLLEMGADHALGEASIRHLKNIRTVIARLATEAGLRDPEEFALSWHILMKGSIVSAAEGDTEAARRAQAMAASLISQYR</sequence>
<dbReference type="PANTHER" id="PTHR30055">
    <property type="entry name" value="HTH-TYPE TRANSCRIPTIONAL REGULATOR RUTR"/>
    <property type="match status" value="1"/>
</dbReference>
<dbReference type="PROSITE" id="PS50977">
    <property type="entry name" value="HTH_TETR_2"/>
    <property type="match status" value="1"/>
</dbReference>
<feature type="DNA-binding region" description="H-T-H motif" evidence="2">
    <location>
        <begin position="34"/>
        <end position="53"/>
    </location>
</feature>
<protein>
    <submittedName>
        <fullName evidence="4">TetR/AcrR family transcriptional regulator</fullName>
    </submittedName>
</protein>
<dbReference type="AlphaFoldDB" id="A0A4R4WHA0"/>
<organism evidence="4 5">
    <name type="scientific">Kribbella turkmenica</name>
    <dbReference type="NCBI Taxonomy" id="2530375"/>
    <lineage>
        <taxon>Bacteria</taxon>
        <taxon>Bacillati</taxon>
        <taxon>Actinomycetota</taxon>
        <taxon>Actinomycetes</taxon>
        <taxon>Propionibacteriales</taxon>
        <taxon>Kribbellaceae</taxon>
        <taxon>Kribbella</taxon>
    </lineage>
</organism>
<keyword evidence="1 2" id="KW-0238">DNA-binding</keyword>
<dbReference type="InterPro" id="IPR001647">
    <property type="entry name" value="HTH_TetR"/>
</dbReference>
<name>A0A4R4WHA0_9ACTN</name>